<proteinExistence type="predicted"/>
<name>A0A146K1B6_9EUKA</name>
<accession>A0A146K1B6</accession>
<reference evidence="1" key="1">
    <citation type="submission" date="2015-07" db="EMBL/GenBank/DDBJ databases">
        <title>Adaptation to a free-living lifestyle via gene acquisitions in the diplomonad Trepomonas sp. PC1.</title>
        <authorList>
            <person name="Xu F."/>
            <person name="Jerlstrom-Hultqvist J."/>
            <person name="Kolisko M."/>
            <person name="Simpson A.G.B."/>
            <person name="Roger A.J."/>
            <person name="Svard S.G."/>
            <person name="Andersson J.O."/>
        </authorList>
    </citation>
    <scope>NUCLEOTIDE SEQUENCE</scope>
    <source>
        <strain evidence="1">PC1</strain>
    </source>
</reference>
<dbReference type="Pfam" id="PF13306">
    <property type="entry name" value="LRR_5"/>
    <property type="match status" value="2"/>
</dbReference>
<dbReference type="SUPFAM" id="SSF52058">
    <property type="entry name" value="L domain-like"/>
    <property type="match status" value="1"/>
</dbReference>
<dbReference type="InterPro" id="IPR026906">
    <property type="entry name" value="LRR_5"/>
</dbReference>
<dbReference type="AlphaFoldDB" id="A0A146K1B6"/>
<gene>
    <name evidence="1" type="ORF">TPC1_20019</name>
</gene>
<feature type="non-terminal residue" evidence="1">
    <location>
        <position position="1"/>
    </location>
</feature>
<sequence length="437" mass="50926">KQDTILCIYDQILSEQFQDETKLIYKNIKQIFAPLLRVVPYCAFQQFEYLQYLILPNVETLQPKCCEDLFCLYVVYCPKIKIISDYCFYNCFALSHVVLNNQIEKIGQQSFFHTSLQYLNAFNVSQIGQQCFSIIFSLKIGPNTEVGKQNSSMLIYNIEDNREKKPQYQIPNNQIGHKINIYNSVVAQRFYTNLNACVGDLPKNNQSIKIDFGEMQIRNQTLFMECETPTQVLVDQIKGLNCLVLKVVAPNMISFDFNNLQKQPFIRYLSLPRLCTANLTDFNHLVIINLFSLQSMSPNTFNNLFSLQKISLPSLSIMHENCFIRCYRLEIVIIPVITKLKNCFNRCKLLEYVEADFLVKFEKSFGESPKVQFFAPELKNEVKRANQKMFQGNDEKKDLGVKSKVFLAKRCKNATLKVKTKMLKRLIIEFEEQIENK</sequence>
<dbReference type="Gene3D" id="3.80.10.10">
    <property type="entry name" value="Ribonuclease Inhibitor"/>
    <property type="match status" value="2"/>
</dbReference>
<feature type="non-terminal residue" evidence="1">
    <location>
        <position position="437"/>
    </location>
</feature>
<protein>
    <submittedName>
        <fullName evidence="1">Leucine rich repeats-containing protein</fullName>
    </submittedName>
</protein>
<evidence type="ECO:0000313" key="1">
    <source>
        <dbReference type="EMBL" id="JAP90682.1"/>
    </source>
</evidence>
<dbReference type="InterPro" id="IPR032675">
    <property type="entry name" value="LRR_dom_sf"/>
</dbReference>
<organism evidence="1">
    <name type="scientific">Trepomonas sp. PC1</name>
    <dbReference type="NCBI Taxonomy" id="1076344"/>
    <lineage>
        <taxon>Eukaryota</taxon>
        <taxon>Metamonada</taxon>
        <taxon>Diplomonadida</taxon>
        <taxon>Hexamitidae</taxon>
        <taxon>Hexamitinae</taxon>
        <taxon>Trepomonas</taxon>
    </lineage>
</organism>
<dbReference type="EMBL" id="GDID01005924">
    <property type="protein sequence ID" value="JAP90682.1"/>
    <property type="molecule type" value="Transcribed_RNA"/>
</dbReference>